<evidence type="ECO:0000313" key="4">
    <source>
        <dbReference type="EMBL" id="KAL2885480.1"/>
    </source>
</evidence>
<feature type="region of interest" description="Disordered" evidence="1">
    <location>
        <begin position="230"/>
        <end position="255"/>
    </location>
</feature>
<organism evidence="4 5">
    <name type="scientific">Ceratocystis lukuohia</name>
    <dbReference type="NCBI Taxonomy" id="2019550"/>
    <lineage>
        <taxon>Eukaryota</taxon>
        <taxon>Fungi</taxon>
        <taxon>Dikarya</taxon>
        <taxon>Ascomycota</taxon>
        <taxon>Pezizomycotina</taxon>
        <taxon>Sordariomycetes</taxon>
        <taxon>Hypocreomycetidae</taxon>
        <taxon>Microascales</taxon>
        <taxon>Ceratocystidaceae</taxon>
        <taxon>Ceratocystis</taxon>
    </lineage>
</organism>
<dbReference type="EMBL" id="JABSNW010000008">
    <property type="protein sequence ID" value="KAL2885480.1"/>
    <property type="molecule type" value="Genomic_DNA"/>
</dbReference>
<feature type="domain" description="SWI/SNF and RSC complexes subunit Ssr4 N-terminal" evidence="2">
    <location>
        <begin position="3"/>
        <end position="211"/>
    </location>
</feature>
<protein>
    <submittedName>
        <fullName evidence="4">SWI/SNF and RSC complexes subunit ssr4</fullName>
    </submittedName>
</protein>
<keyword evidence="5" id="KW-1185">Reference proteome</keyword>
<accession>A0ABR4MB34</accession>
<gene>
    <name evidence="4" type="ORF">HOO65_080430</name>
</gene>
<sequence length="636" mass="68100">MAHDPSSGIQVDLLPHLHLISAAKYPMMPRVEVHDVTKMLLDAPRIAKTQSPFFWTYLDRPADGTLLLAWQPTARVGPQFATDGLIWGPPENYFKQDVGNGLTLEIYFYKSGCVPGEQVTLHSRKRFRLVPTPGAAPSNGPQPDPNLFLVHYGPAEPADRLPAATIPFDERVQSLMNNRQYMLRLGPIPRKDFMLADRNNWPQIHLPRDGRPVFISGPPQRGVPQQMAYPAHPPAAAPPTKRARHSAAAAATTTAAPAPAAAAPLMPPAVIQPPAPPPEVILAEEEDNFRGDMFDQVTPREIAMIRYQQNHEWMEQIIASPYPLSCIIAPELGFGKKGPLASLTDGIFTAQGIDALEGDPENPYTKPLDPKKADEFRKRIADHIAASQAEMAKMTEEHTRSLAKSAASRELIRLEKDLRPAVFADGPDSWSVNGGIEGDDDDSDNGAADAQVPCRSVDDVLAAVAKKVPAPPVAVPKVYRIQDGGYVPPPERQPTPELALAKAATTGIADVDVEMGGNNGIEASASGTAGAELKTGGDWVMVPKHSTPHQPGSMPISVPVGGAGIVPSGAPPGAIRPPQPAEMLPAGSGFESGEFTTMVDDMDTAGEALSSYENMEMEDSAFGDAFHAVDADASQS</sequence>
<evidence type="ECO:0000259" key="3">
    <source>
        <dbReference type="Pfam" id="PF20497"/>
    </source>
</evidence>
<evidence type="ECO:0000313" key="5">
    <source>
        <dbReference type="Proteomes" id="UP001610728"/>
    </source>
</evidence>
<dbReference type="GeneID" id="98121166"/>
<dbReference type="Pfam" id="PF08549">
    <property type="entry name" value="SWI-SNF_Ssr4_N"/>
    <property type="match status" value="1"/>
</dbReference>
<comment type="caution">
    <text evidence="4">The sequence shown here is derived from an EMBL/GenBank/DDBJ whole genome shotgun (WGS) entry which is preliminary data.</text>
</comment>
<dbReference type="InterPro" id="IPR013859">
    <property type="entry name" value="Ssr4_N"/>
</dbReference>
<dbReference type="Proteomes" id="UP001610728">
    <property type="component" value="Unassembled WGS sequence"/>
</dbReference>
<dbReference type="Pfam" id="PF20497">
    <property type="entry name" value="SWI-SNF_Ssr4_C"/>
    <property type="match status" value="2"/>
</dbReference>
<dbReference type="RefSeq" id="XP_070856660.1">
    <property type="nucleotide sequence ID" value="XM_071004199.1"/>
</dbReference>
<proteinExistence type="predicted"/>
<evidence type="ECO:0000256" key="1">
    <source>
        <dbReference type="SAM" id="MobiDB-lite"/>
    </source>
</evidence>
<evidence type="ECO:0000259" key="2">
    <source>
        <dbReference type="Pfam" id="PF08549"/>
    </source>
</evidence>
<dbReference type="InterPro" id="IPR046464">
    <property type="entry name" value="SWI-SNF_Ssr4_C"/>
</dbReference>
<name>A0ABR4MB34_9PEZI</name>
<feature type="domain" description="SWI/SNF and RSC complexes subunit Ssr4 C-terminal" evidence="3">
    <location>
        <begin position="495"/>
        <end position="632"/>
    </location>
</feature>
<reference evidence="4 5" key="1">
    <citation type="submission" date="2020-05" db="EMBL/GenBank/DDBJ databases">
        <title>Ceratocystis lukuohia genome.</title>
        <authorList>
            <person name="Harrington T.C."/>
            <person name="Kim K."/>
            <person name="Mayers C.G."/>
        </authorList>
    </citation>
    <scope>NUCLEOTIDE SEQUENCE [LARGE SCALE GENOMIC DNA]</scope>
    <source>
        <strain evidence="4 5">C4212</strain>
    </source>
</reference>
<feature type="domain" description="SWI/SNF and RSC complexes subunit Ssr4 C-terminal" evidence="3">
    <location>
        <begin position="284"/>
        <end position="493"/>
    </location>
</feature>
<feature type="region of interest" description="Disordered" evidence="1">
    <location>
        <begin position="425"/>
        <end position="450"/>
    </location>
</feature>